<dbReference type="CDD" id="cd01300">
    <property type="entry name" value="YtcJ_like"/>
    <property type="match status" value="1"/>
</dbReference>
<dbReference type="RefSeq" id="WP_284724138.1">
    <property type="nucleotide sequence ID" value="NZ_FXTU01000002.1"/>
</dbReference>
<dbReference type="EMBL" id="FXTU01000002">
    <property type="protein sequence ID" value="SMP14930.1"/>
    <property type="molecule type" value="Genomic_DNA"/>
</dbReference>
<comment type="caution">
    <text evidence="2">The sequence shown here is derived from an EMBL/GenBank/DDBJ whole genome shotgun (WGS) entry which is preliminary data.</text>
</comment>
<dbReference type="GO" id="GO:0016810">
    <property type="term" value="F:hydrolase activity, acting on carbon-nitrogen (but not peptide) bonds"/>
    <property type="evidence" value="ECO:0007669"/>
    <property type="project" value="InterPro"/>
</dbReference>
<dbReference type="InterPro" id="IPR033932">
    <property type="entry name" value="YtcJ-like"/>
</dbReference>
<feature type="domain" description="Amidohydrolase 3" evidence="1">
    <location>
        <begin position="53"/>
        <end position="531"/>
    </location>
</feature>
<evidence type="ECO:0000259" key="1">
    <source>
        <dbReference type="Pfam" id="PF07969"/>
    </source>
</evidence>
<accession>A0AA45WMT9</accession>
<dbReference type="Gene3D" id="2.30.40.10">
    <property type="entry name" value="Urease, subunit C, domain 1"/>
    <property type="match status" value="1"/>
</dbReference>
<dbReference type="Gene3D" id="3.10.310.70">
    <property type="match status" value="1"/>
</dbReference>
<gene>
    <name evidence="2" type="ORF">SAMN06265361_102655</name>
</gene>
<name>A0AA45WMT9_9BACL</name>
<evidence type="ECO:0000313" key="3">
    <source>
        <dbReference type="Proteomes" id="UP001157946"/>
    </source>
</evidence>
<sequence length="534" mass="58875">MNGKTIYYHGRITTLDPSQPLAEAAVVERGRIVAVGETKQLLLDHGRAQVNKVDLQGGYVYPGFVDSHLHLSGVGQRLRWLDLGTCRSKAELLQAIKRRVVTSKEGEWILGMGLDGNRLQGGAPTLEELDEASPHHPVLLARVCLHAHLVNSAAYRAAGITEATAPSEGGVFGRDGNGRLNGWVYEQASQPFYAAQPAPSYHEKKETIRQAMKQALACGLTGGHSEDLRYIGNVGELVRIYRELVDEGVKFRTHHLLYHPYLAELDELEPTELAPNPWVRLGAVKIFADGSIGGRTALMSAPYADDPSQIGVAIHEQAELLDLARRAAAYGRPIAVHAIGDEAARRVIETMEQVPAPAGELRHRLIHGQFLRADLIARLHRLDVVVDIQPRFVASDFPWVLERVREQRIAYAYAWKTLLETGIPCAAGSDAPIEPLHPLLGMHAAVTRRRLEDPDTHPGYLPEQKLQPLAALRLFTQGSAYAEGMEKERGVIAVGRWADLTVYDRDLLQCPAEEWIEAKTVCTVVNGQIAYDGR</sequence>
<keyword evidence="3" id="KW-1185">Reference proteome</keyword>
<dbReference type="AlphaFoldDB" id="A0AA45WMT9"/>
<dbReference type="SUPFAM" id="SSF51556">
    <property type="entry name" value="Metallo-dependent hydrolases"/>
    <property type="match status" value="1"/>
</dbReference>
<dbReference type="InterPro" id="IPR013108">
    <property type="entry name" value="Amidohydro_3"/>
</dbReference>
<dbReference type="SUPFAM" id="SSF51338">
    <property type="entry name" value="Composite domain of metallo-dependent hydrolases"/>
    <property type="match status" value="1"/>
</dbReference>
<dbReference type="Pfam" id="PF07969">
    <property type="entry name" value="Amidohydro_3"/>
    <property type="match status" value="1"/>
</dbReference>
<dbReference type="PANTHER" id="PTHR22642">
    <property type="entry name" value="IMIDAZOLONEPROPIONASE"/>
    <property type="match status" value="1"/>
</dbReference>
<protein>
    <recommendedName>
        <fullName evidence="1">Amidohydrolase 3 domain-containing protein</fullName>
    </recommendedName>
</protein>
<dbReference type="Proteomes" id="UP001157946">
    <property type="component" value="Unassembled WGS sequence"/>
</dbReference>
<reference evidence="2" key="1">
    <citation type="submission" date="2017-05" db="EMBL/GenBank/DDBJ databases">
        <authorList>
            <person name="Varghese N."/>
            <person name="Submissions S."/>
        </authorList>
    </citation>
    <scope>NUCLEOTIDE SEQUENCE</scope>
    <source>
        <strain evidence="2">DSM 45262</strain>
    </source>
</reference>
<organism evidence="2 3">
    <name type="scientific">Laceyella tengchongensis</name>
    <dbReference type="NCBI Taxonomy" id="574699"/>
    <lineage>
        <taxon>Bacteria</taxon>
        <taxon>Bacillati</taxon>
        <taxon>Bacillota</taxon>
        <taxon>Bacilli</taxon>
        <taxon>Bacillales</taxon>
        <taxon>Thermoactinomycetaceae</taxon>
        <taxon>Laceyella</taxon>
    </lineage>
</organism>
<dbReference type="PANTHER" id="PTHR22642:SF2">
    <property type="entry name" value="PROTEIN LONG AFTER FAR-RED 3"/>
    <property type="match status" value="1"/>
</dbReference>
<dbReference type="InterPro" id="IPR011059">
    <property type="entry name" value="Metal-dep_hydrolase_composite"/>
</dbReference>
<proteinExistence type="predicted"/>
<dbReference type="InterPro" id="IPR032466">
    <property type="entry name" value="Metal_Hydrolase"/>
</dbReference>
<dbReference type="Gene3D" id="3.20.20.140">
    <property type="entry name" value="Metal-dependent hydrolases"/>
    <property type="match status" value="1"/>
</dbReference>
<evidence type="ECO:0000313" key="2">
    <source>
        <dbReference type="EMBL" id="SMP14930.1"/>
    </source>
</evidence>